<dbReference type="PANTHER" id="PTHR43240">
    <property type="entry name" value="1,4-DIHYDROXY-2-NAPHTHOYL-COA THIOESTERASE 1"/>
    <property type="match status" value="1"/>
</dbReference>
<dbReference type="EC" id="3.1.2.20" evidence="5"/>
<evidence type="ECO:0000256" key="1">
    <source>
        <dbReference type="ARBA" id="ARBA00022801"/>
    </source>
</evidence>
<dbReference type="CDD" id="cd03443">
    <property type="entry name" value="PaaI_thioesterase"/>
    <property type="match status" value="1"/>
</dbReference>
<evidence type="ECO:0000256" key="4">
    <source>
        <dbReference type="ARBA" id="ARBA00038381"/>
    </source>
</evidence>
<sequence length="128" mass="14189">MDHSKLRTDFEGSNFWNFIGLEIDSLEVGAVKLRLPYNEKFVNVRNTIHGGIYASLLDTTMGMTARSLGSREVATLQLSINFLKSLKEENLYSAANVVKKTNSTALIEAKIYDSNNETAAHATGTFKL</sequence>
<comment type="catalytic activity">
    <reaction evidence="7">
        <text>a medium-chain fatty acyl-CoA + H2O = a medium-chain fatty acid + CoA + H(+)</text>
        <dbReference type="Rhea" id="RHEA:68184"/>
        <dbReference type="ChEBI" id="CHEBI:15377"/>
        <dbReference type="ChEBI" id="CHEBI:15378"/>
        <dbReference type="ChEBI" id="CHEBI:57287"/>
        <dbReference type="ChEBI" id="CHEBI:59558"/>
        <dbReference type="ChEBI" id="CHEBI:90546"/>
    </reaction>
</comment>
<dbReference type="InterPro" id="IPR029069">
    <property type="entry name" value="HotDog_dom_sf"/>
</dbReference>
<dbReference type="InterPro" id="IPR006683">
    <property type="entry name" value="Thioestr_dom"/>
</dbReference>
<dbReference type="AlphaFoldDB" id="A0A2I0QUB8"/>
<comment type="catalytic activity">
    <reaction evidence="3">
        <text>a long-chain fatty acyl-CoA + H2O = a long-chain fatty acid + CoA + H(+)</text>
        <dbReference type="Rhea" id="RHEA:67680"/>
        <dbReference type="ChEBI" id="CHEBI:15377"/>
        <dbReference type="ChEBI" id="CHEBI:15378"/>
        <dbReference type="ChEBI" id="CHEBI:57287"/>
        <dbReference type="ChEBI" id="CHEBI:57560"/>
        <dbReference type="ChEBI" id="CHEBI:83139"/>
    </reaction>
</comment>
<comment type="similarity">
    <text evidence="4">Belongs to the YigI thioesterase family.</text>
</comment>
<evidence type="ECO:0000259" key="8">
    <source>
        <dbReference type="Pfam" id="PF03061"/>
    </source>
</evidence>
<evidence type="ECO:0000256" key="3">
    <source>
        <dbReference type="ARBA" id="ARBA00036002"/>
    </source>
</evidence>
<reference evidence="9 10" key="1">
    <citation type="submission" date="2017-06" db="EMBL/GenBank/DDBJ databases">
        <title>the draft geome sequence of Illustriluteabacillus marina B3227.</title>
        <authorList>
            <person name="He R.-H."/>
            <person name="Du Z.-J."/>
        </authorList>
    </citation>
    <scope>NUCLEOTIDE SEQUENCE [LARGE SCALE GENOMIC DNA]</scope>
    <source>
        <strain evidence="9 10">B3227</strain>
    </source>
</reference>
<dbReference type="PANTHER" id="PTHR43240:SF20">
    <property type="entry name" value="MEDIUM_LONG-CHAIN ACYL-COA THIOESTERASE YIGI"/>
    <property type="match status" value="1"/>
</dbReference>
<dbReference type="OrthoDB" id="337200at2"/>
<gene>
    <name evidence="9" type="ORF">CEY16_08175</name>
</gene>
<evidence type="ECO:0000256" key="5">
    <source>
        <dbReference type="ARBA" id="ARBA00038894"/>
    </source>
</evidence>
<dbReference type="NCBIfam" id="TIGR00369">
    <property type="entry name" value="unchar_dom_1"/>
    <property type="match status" value="1"/>
</dbReference>
<accession>A0A2I0QUB8</accession>
<organism evidence="9 10">
    <name type="scientific">Halalkalibacillus sediminis</name>
    <dbReference type="NCBI Taxonomy" id="2018042"/>
    <lineage>
        <taxon>Bacteria</taxon>
        <taxon>Bacillati</taxon>
        <taxon>Bacillota</taxon>
        <taxon>Bacilli</taxon>
        <taxon>Bacillales</taxon>
        <taxon>Bacillaceae</taxon>
        <taxon>Halalkalibacillus</taxon>
    </lineage>
</organism>
<feature type="domain" description="Thioesterase" evidence="8">
    <location>
        <begin position="46"/>
        <end position="119"/>
    </location>
</feature>
<evidence type="ECO:0000256" key="7">
    <source>
        <dbReference type="ARBA" id="ARBA00048062"/>
    </source>
</evidence>
<evidence type="ECO:0000313" key="9">
    <source>
        <dbReference type="EMBL" id="PKR77894.1"/>
    </source>
</evidence>
<dbReference type="GO" id="GO:0047617">
    <property type="term" value="F:fatty acyl-CoA hydrolase activity"/>
    <property type="evidence" value="ECO:0007669"/>
    <property type="project" value="UniProtKB-EC"/>
</dbReference>
<dbReference type="RefSeq" id="WP_101331502.1">
    <property type="nucleotide sequence ID" value="NZ_PJNH01000002.1"/>
</dbReference>
<evidence type="ECO:0000313" key="10">
    <source>
        <dbReference type="Proteomes" id="UP000243524"/>
    </source>
</evidence>
<dbReference type="EMBL" id="PJNH01000002">
    <property type="protein sequence ID" value="PKR77894.1"/>
    <property type="molecule type" value="Genomic_DNA"/>
</dbReference>
<dbReference type="SUPFAM" id="SSF54637">
    <property type="entry name" value="Thioesterase/thiol ester dehydrase-isomerase"/>
    <property type="match status" value="1"/>
</dbReference>
<evidence type="ECO:0000256" key="2">
    <source>
        <dbReference type="ARBA" id="ARBA00035880"/>
    </source>
</evidence>
<comment type="caution">
    <text evidence="9">The sequence shown here is derived from an EMBL/GenBank/DDBJ whole genome shotgun (WGS) entry which is preliminary data.</text>
</comment>
<dbReference type="InterPro" id="IPR003736">
    <property type="entry name" value="PAAI_dom"/>
</dbReference>
<dbReference type="Proteomes" id="UP000243524">
    <property type="component" value="Unassembled WGS sequence"/>
</dbReference>
<dbReference type="Gene3D" id="3.10.129.10">
    <property type="entry name" value="Hotdog Thioesterase"/>
    <property type="match status" value="1"/>
</dbReference>
<protein>
    <recommendedName>
        <fullName evidence="6">Medium/long-chain acyl-CoA thioesterase YigI</fullName>
        <ecNumber evidence="5">3.1.2.20</ecNumber>
    </recommendedName>
</protein>
<keyword evidence="1" id="KW-0378">Hydrolase</keyword>
<proteinExistence type="inferred from homology"/>
<evidence type="ECO:0000256" key="6">
    <source>
        <dbReference type="ARBA" id="ARBA00040062"/>
    </source>
</evidence>
<dbReference type="Pfam" id="PF03061">
    <property type="entry name" value="4HBT"/>
    <property type="match status" value="1"/>
</dbReference>
<name>A0A2I0QUB8_9BACI</name>
<keyword evidence="10" id="KW-1185">Reference proteome</keyword>
<comment type="catalytic activity">
    <reaction evidence="2">
        <text>a fatty acyl-CoA + H2O = a fatty acid + CoA + H(+)</text>
        <dbReference type="Rhea" id="RHEA:16781"/>
        <dbReference type="ChEBI" id="CHEBI:15377"/>
        <dbReference type="ChEBI" id="CHEBI:15378"/>
        <dbReference type="ChEBI" id="CHEBI:28868"/>
        <dbReference type="ChEBI" id="CHEBI:57287"/>
        <dbReference type="ChEBI" id="CHEBI:77636"/>
        <dbReference type="EC" id="3.1.2.20"/>
    </reaction>
</comment>